<feature type="transmembrane region" description="Helical" evidence="13">
    <location>
        <begin position="445"/>
        <end position="467"/>
    </location>
</feature>
<dbReference type="InterPro" id="IPR004715">
    <property type="entry name" value="PTS_IIA_fruc"/>
</dbReference>
<dbReference type="InterPro" id="IPR003352">
    <property type="entry name" value="PTS_EIIC"/>
</dbReference>
<evidence type="ECO:0000259" key="15">
    <source>
        <dbReference type="PROSITE" id="PS51099"/>
    </source>
</evidence>
<feature type="transmembrane region" description="Helical" evidence="13">
    <location>
        <begin position="301"/>
        <end position="319"/>
    </location>
</feature>
<evidence type="ECO:0000256" key="2">
    <source>
        <dbReference type="ARBA" id="ARBA00022448"/>
    </source>
</evidence>
<reference evidence="17 18" key="1">
    <citation type="submission" date="2019-06" db="EMBL/GenBank/DDBJ databases">
        <title>Sequencing the genomes of 1000 actinobacteria strains.</title>
        <authorList>
            <person name="Klenk H.-P."/>
        </authorList>
    </citation>
    <scope>NUCLEOTIDE SEQUENCE [LARGE SCALE GENOMIC DNA]</scope>
    <source>
        <strain evidence="17 18">DSM 8251</strain>
    </source>
</reference>
<dbReference type="Gene3D" id="3.40.50.2300">
    <property type="match status" value="1"/>
</dbReference>
<evidence type="ECO:0000256" key="4">
    <source>
        <dbReference type="ARBA" id="ARBA00022553"/>
    </source>
</evidence>
<dbReference type="GO" id="GO:0016301">
    <property type="term" value="F:kinase activity"/>
    <property type="evidence" value="ECO:0007669"/>
    <property type="project" value="UniProtKB-KW"/>
</dbReference>
<comment type="caution">
    <text evidence="17">The sequence shown here is derived from an EMBL/GenBank/DDBJ whole genome shotgun (WGS) entry which is preliminary data.</text>
</comment>
<evidence type="ECO:0000256" key="9">
    <source>
        <dbReference type="ARBA" id="ARBA00022777"/>
    </source>
</evidence>
<feature type="transmembrane region" description="Helical" evidence="13">
    <location>
        <begin position="379"/>
        <end position="399"/>
    </location>
</feature>
<evidence type="ECO:0000313" key="18">
    <source>
        <dbReference type="Proteomes" id="UP000316196"/>
    </source>
</evidence>
<dbReference type="PROSITE" id="PS00372">
    <property type="entry name" value="PTS_EIIA_TYPE_2_HIS"/>
    <property type="match status" value="1"/>
</dbReference>
<dbReference type="Pfam" id="PF02302">
    <property type="entry name" value="PTS_IIB"/>
    <property type="match status" value="1"/>
</dbReference>
<dbReference type="CDD" id="cd00211">
    <property type="entry name" value="PTS_IIA_fru"/>
    <property type="match status" value="1"/>
</dbReference>
<feature type="domain" description="PTS EIIC type-2" evidence="16">
    <location>
        <begin position="132"/>
        <end position="476"/>
    </location>
</feature>
<keyword evidence="4" id="KW-0597">Phosphoprotein</keyword>
<dbReference type="PANTHER" id="PTHR30505:SF0">
    <property type="entry name" value="FRUCTOSE-LIKE PTS SYSTEM EIIBC COMPONENT-RELATED"/>
    <property type="match status" value="1"/>
</dbReference>
<proteinExistence type="predicted"/>
<evidence type="ECO:0000313" key="17">
    <source>
        <dbReference type="EMBL" id="TQL57252.1"/>
    </source>
</evidence>
<comment type="subcellular location">
    <subcellularLocation>
        <location evidence="1">Cell inner membrane</location>
        <topology evidence="1">Multi-pass membrane protein</topology>
    </subcellularLocation>
</comment>
<dbReference type="PROSITE" id="PS51104">
    <property type="entry name" value="PTS_EIIC_TYPE_2"/>
    <property type="match status" value="1"/>
</dbReference>
<dbReference type="SUPFAM" id="SSF52794">
    <property type="entry name" value="PTS system IIB component-like"/>
    <property type="match status" value="1"/>
</dbReference>
<dbReference type="InterPro" id="IPR003501">
    <property type="entry name" value="PTS_EIIB_2/3"/>
</dbReference>
<dbReference type="InterPro" id="IPR016152">
    <property type="entry name" value="PTrfase/Anion_transptr"/>
</dbReference>
<keyword evidence="6" id="KW-0808">Transferase</keyword>
<dbReference type="GO" id="GO:0005351">
    <property type="term" value="F:carbohydrate:proton symporter activity"/>
    <property type="evidence" value="ECO:0007669"/>
    <property type="project" value="InterPro"/>
</dbReference>
<dbReference type="Proteomes" id="UP000316196">
    <property type="component" value="Unassembled WGS sequence"/>
</dbReference>
<feature type="transmembrane region" description="Helical" evidence="13">
    <location>
        <begin position="135"/>
        <end position="160"/>
    </location>
</feature>
<keyword evidence="11 13" id="KW-0472">Membrane</keyword>
<keyword evidence="5" id="KW-0762">Sugar transport</keyword>
<feature type="region of interest" description="Disordered" evidence="12">
    <location>
        <begin position="103"/>
        <end position="124"/>
    </location>
</feature>
<accession>A0A542ZA86</accession>
<keyword evidence="2" id="KW-0813">Transport</keyword>
<dbReference type="InterPro" id="IPR003353">
    <property type="entry name" value="PTS_IIB_fruc"/>
</dbReference>
<evidence type="ECO:0000256" key="10">
    <source>
        <dbReference type="ARBA" id="ARBA00022989"/>
    </source>
</evidence>
<dbReference type="AlphaFoldDB" id="A0A542ZA86"/>
<dbReference type="Pfam" id="PF02378">
    <property type="entry name" value="PTS_EIIC"/>
    <property type="match status" value="1"/>
</dbReference>
<gene>
    <name evidence="17" type="ORF">FB460_2328</name>
</gene>
<dbReference type="GO" id="GO:0090563">
    <property type="term" value="F:protein-phosphocysteine-sugar phosphotransferase activity"/>
    <property type="evidence" value="ECO:0007669"/>
    <property type="project" value="TreeGrafter"/>
</dbReference>
<dbReference type="SUPFAM" id="SSF55804">
    <property type="entry name" value="Phoshotransferase/anion transport protein"/>
    <property type="match status" value="1"/>
</dbReference>
<dbReference type="FunFam" id="3.40.50.2300:FF:000014">
    <property type="entry name" value="PTS system fructose-like transporter subunit IIB"/>
    <property type="match status" value="1"/>
</dbReference>
<dbReference type="NCBIfam" id="TIGR00848">
    <property type="entry name" value="fruA"/>
    <property type="match status" value="1"/>
</dbReference>
<dbReference type="Pfam" id="PF00359">
    <property type="entry name" value="PTS_EIIA_2"/>
    <property type="match status" value="1"/>
</dbReference>
<dbReference type="EMBL" id="VFOR01000003">
    <property type="protein sequence ID" value="TQL57252.1"/>
    <property type="molecule type" value="Genomic_DNA"/>
</dbReference>
<evidence type="ECO:0000256" key="1">
    <source>
        <dbReference type="ARBA" id="ARBA00004429"/>
    </source>
</evidence>
<organism evidence="17 18">
    <name type="scientific">Propioniferax innocua</name>
    <dbReference type="NCBI Taxonomy" id="1753"/>
    <lineage>
        <taxon>Bacteria</taxon>
        <taxon>Bacillati</taxon>
        <taxon>Actinomycetota</taxon>
        <taxon>Actinomycetes</taxon>
        <taxon>Propionibacteriales</taxon>
        <taxon>Propionibacteriaceae</taxon>
        <taxon>Propioniferax</taxon>
    </lineage>
</organism>
<dbReference type="RefSeq" id="WP_142094350.1">
    <property type="nucleotide sequence ID" value="NZ_BAAAMD010000003.1"/>
</dbReference>
<dbReference type="InterPro" id="IPR013014">
    <property type="entry name" value="PTS_EIIC_2"/>
</dbReference>
<feature type="domain" description="PTS EIIB type-2" evidence="15">
    <location>
        <begin position="3"/>
        <end position="100"/>
    </location>
</feature>
<evidence type="ECO:0000259" key="14">
    <source>
        <dbReference type="PROSITE" id="PS51094"/>
    </source>
</evidence>
<dbReference type="PROSITE" id="PS51099">
    <property type="entry name" value="PTS_EIIB_TYPE_2"/>
    <property type="match status" value="1"/>
</dbReference>
<keyword evidence="10 13" id="KW-1133">Transmembrane helix</keyword>
<dbReference type="InterPro" id="IPR036095">
    <property type="entry name" value="PTS_EIIB-like_sf"/>
</dbReference>
<evidence type="ECO:0000256" key="3">
    <source>
        <dbReference type="ARBA" id="ARBA00022475"/>
    </source>
</evidence>
<feature type="domain" description="PTS EIIA type-2" evidence="14">
    <location>
        <begin position="506"/>
        <end position="651"/>
    </location>
</feature>
<keyword evidence="9" id="KW-0418">Kinase</keyword>
<dbReference type="NCBIfam" id="TIGR00829">
    <property type="entry name" value="FRU"/>
    <property type="match status" value="1"/>
</dbReference>
<dbReference type="NCBIfam" id="TIGR01427">
    <property type="entry name" value="PTS_IIC_fructo"/>
    <property type="match status" value="1"/>
</dbReference>
<dbReference type="InterPro" id="IPR013011">
    <property type="entry name" value="PTS_EIIB_2"/>
</dbReference>
<dbReference type="OrthoDB" id="9782569at2"/>
<feature type="transmembrane region" description="Helical" evidence="13">
    <location>
        <begin position="331"/>
        <end position="359"/>
    </location>
</feature>
<keyword evidence="18" id="KW-1185">Reference proteome</keyword>
<evidence type="ECO:0000256" key="13">
    <source>
        <dbReference type="SAM" id="Phobius"/>
    </source>
</evidence>
<keyword evidence="8 13" id="KW-0812">Transmembrane</keyword>
<keyword evidence="3" id="KW-1003">Cell membrane</keyword>
<dbReference type="GO" id="GO:0009401">
    <property type="term" value="P:phosphoenolpyruvate-dependent sugar phosphotransferase system"/>
    <property type="evidence" value="ECO:0007669"/>
    <property type="project" value="UniProtKB-KW"/>
</dbReference>
<sequence length="655" mass="66314">MTKHILAVTACPTGIAHTFMAAENLEKGAKELGYEISVETHGSIGVENEFTAEQLEQADAVVIAADTQIDTSRFAGIPLVSASVASGIKDPKGLIRRALESAPSAGEHHAGADATSGRTDASAGRPGVMQVALKALLSGVSHMIPFVVVGGLLIALALSLGGETTAEGIQVAEGTFWGHLNALGGLSFSLMVPILSAYIAYAIADRPGLAPGMVTGMVAVTGELYGSEAGAGFLGGILTGFLSGVVALGIKKIKVHKYIAPIMPIIIIPILTTVIVGLFFIVVIGGPVAGLFAFLTEWLSGMQGTSAIVLGLILGAMVASDMGGPINKTAFLFGGGLIATGNAGPMGMVAAAIAVPPLGVGLATILGRSVFTKPEKDSGIAALFMGFFGITEGAIPLAAARPLQVIPANILGGAVAGGLAGVLGVGDHVMHGGPIVAVLGAVDNVLGFFLSLAVGLVVTAGVALLLIRLSGRGREQAAATPEAPEAPVAEDPEPVTAPSKTIALREYMKPEAVLLDADGLDRDALIRRLAECGVGTGQIGDVDDVVTSALAREAKGTTGVGDGIAIPHAKTAGVTEPFIAFARVPAGVEWNALDGEPVTTIFLIGVPEAQAGSEHLRILSALSRALLRKPVRAALDEATMPEDVIDALEGPIARR</sequence>
<dbReference type="InterPro" id="IPR002178">
    <property type="entry name" value="PTS_EIIA_type-2_dom"/>
</dbReference>
<dbReference type="PANTHER" id="PTHR30505">
    <property type="entry name" value="FRUCTOSE-LIKE PERMEASE"/>
    <property type="match status" value="1"/>
</dbReference>
<evidence type="ECO:0000256" key="12">
    <source>
        <dbReference type="SAM" id="MobiDB-lite"/>
    </source>
</evidence>
<feature type="transmembrane region" description="Helical" evidence="13">
    <location>
        <begin position="231"/>
        <end position="250"/>
    </location>
</feature>
<dbReference type="PROSITE" id="PS51094">
    <property type="entry name" value="PTS_EIIA_TYPE_2"/>
    <property type="match status" value="1"/>
</dbReference>
<name>A0A542ZA86_9ACTN</name>
<feature type="transmembrane region" description="Helical" evidence="13">
    <location>
        <begin position="406"/>
        <end position="425"/>
    </location>
</feature>
<evidence type="ECO:0000256" key="7">
    <source>
        <dbReference type="ARBA" id="ARBA00022683"/>
    </source>
</evidence>
<dbReference type="GO" id="GO:0022877">
    <property type="term" value="F:protein-N(PI)-phosphohistidine-fructose phosphotransferase system transporter activity"/>
    <property type="evidence" value="ECO:0007669"/>
    <property type="project" value="InterPro"/>
</dbReference>
<evidence type="ECO:0000259" key="16">
    <source>
        <dbReference type="PROSITE" id="PS51104"/>
    </source>
</evidence>
<dbReference type="InterPro" id="IPR050864">
    <property type="entry name" value="Bacterial_PTS_Sugar_Transport"/>
</dbReference>
<dbReference type="Gene3D" id="3.40.930.10">
    <property type="entry name" value="Mannitol-specific EII, Chain A"/>
    <property type="match status" value="1"/>
</dbReference>
<protein>
    <submittedName>
        <fullName evidence="17">PTS system fructose-specific IIC component</fullName>
    </submittedName>
</protein>
<evidence type="ECO:0000256" key="8">
    <source>
        <dbReference type="ARBA" id="ARBA00022692"/>
    </source>
</evidence>
<dbReference type="GO" id="GO:0005886">
    <property type="term" value="C:plasma membrane"/>
    <property type="evidence" value="ECO:0007669"/>
    <property type="project" value="UniProtKB-SubCell"/>
</dbReference>
<dbReference type="InterPro" id="IPR006327">
    <property type="entry name" value="PTS_IIC_fruc"/>
</dbReference>
<evidence type="ECO:0000256" key="6">
    <source>
        <dbReference type="ARBA" id="ARBA00022679"/>
    </source>
</evidence>
<evidence type="ECO:0000256" key="11">
    <source>
        <dbReference type="ARBA" id="ARBA00023136"/>
    </source>
</evidence>
<keyword evidence="7" id="KW-0598">Phosphotransferase system</keyword>
<feature type="transmembrane region" description="Helical" evidence="13">
    <location>
        <begin position="262"/>
        <end position="295"/>
    </location>
</feature>
<evidence type="ECO:0000256" key="5">
    <source>
        <dbReference type="ARBA" id="ARBA00022597"/>
    </source>
</evidence>
<dbReference type="CDD" id="cd05569">
    <property type="entry name" value="PTS_IIB_fructose"/>
    <property type="match status" value="1"/>
</dbReference>
<feature type="transmembrane region" description="Helical" evidence="13">
    <location>
        <begin position="180"/>
        <end position="201"/>
    </location>
</feature>